<dbReference type="Gene3D" id="2.40.280.10">
    <property type="match status" value="1"/>
</dbReference>
<proteinExistence type="inferred from homology"/>
<dbReference type="PANTHER" id="PTHR30308">
    <property type="entry name" value="TMRNA-BINDING COMPONENT OF TRANS-TRANSLATION TAGGING COMPLEX"/>
    <property type="match status" value="1"/>
</dbReference>
<dbReference type="NCBIfam" id="TIGR00086">
    <property type="entry name" value="smpB"/>
    <property type="match status" value="1"/>
</dbReference>
<reference evidence="4 5" key="1">
    <citation type="submission" date="2016-05" db="EMBL/GenBank/DDBJ databases">
        <title>Genomic and physiological characterization of Planctopirus sp. isolated from fresh water lake.</title>
        <authorList>
            <person name="Subhash Y."/>
            <person name="Ramana C."/>
        </authorList>
    </citation>
    <scope>NUCLEOTIDE SEQUENCE [LARGE SCALE GENOMIC DNA]</scope>
    <source>
        <strain evidence="4 5">JC280</strain>
    </source>
</reference>
<organism evidence="4 5">
    <name type="scientific">Planctopirus hydrillae</name>
    <dbReference type="NCBI Taxonomy" id="1841610"/>
    <lineage>
        <taxon>Bacteria</taxon>
        <taxon>Pseudomonadati</taxon>
        <taxon>Planctomycetota</taxon>
        <taxon>Planctomycetia</taxon>
        <taxon>Planctomycetales</taxon>
        <taxon>Planctomycetaceae</taxon>
        <taxon>Planctopirus</taxon>
    </lineage>
</organism>
<dbReference type="NCBIfam" id="NF003843">
    <property type="entry name" value="PRK05422.1"/>
    <property type="match status" value="1"/>
</dbReference>
<dbReference type="GO" id="GO:0005829">
    <property type="term" value="C:cytosol"/>
    <property type="evidence" value="ECO:0007669"/>
    <property type="project" value="TreeGrafter"/>
</dbReference>
<dbReference type="GO" id="GO:0070930">
    <property type="term" value="P:trans-translation-dependent protein tagging"/>
    <property type="evidence" value="ECO:0007669"/>
    <property type="project" value="TreeGrafter"/>
</dbReference>
<dbReference type="GO" id="GO:0003723">
    <property type="term" value="F:RNA binding"/>
    <property type="evidence" value="ECO:0007669"/>
    <property type="project" value="UniProtKB-UniRule"/>
</dbReference>
<evidence type="ECO:0000256" key="2">
    <source>
        <dbReference type="ARBA" id="ARBA00022884"/>
    </source>
</evidence>
<sequence>MAAKSKPEDDKPNNISVCRNRRARHEYELMDQLDCGIVLMGSEVKSIRAGKVSIEEAWVRVQDGELYLVGCDINEYPQASWLNHETKRTRKLLAHRRELKKFCGRTSERSITIVPLEMYLQRGFVKIKIALAKGRKLHDKREKLKAQDARREIRQVTRRG</sequence>
<accession>A0A1C3ES28</accession>
<dbReference type="PROSITE" id="PS01317">
    <property type="entry name" value="SSRP"/>
    <property type="match status" value="1"/>
</dbReference>
<evidence type="ECO:0000313" key="5">
    <source>
        <dbReference type="Proteomes" id="UP000094828"/>
    </source>
</evidence>
<dbReference type="InterPro" id="IPR020081">
    <property type="entry name" value="SsrA-bd_prot_CS"/>
</dbReference>
<dbReference type="STRING" id="1841610.A6X21_02525"/>
<dbReference type="OrthoDB" id="9805462at2"/>
<comment type="caution">
    <text evidence="4">The sequence shown here is derived from an EMBL/GenBank/DDBJ whole genome shotgun (WGS) entry which is preliminary data.</text>
</comment>
<dbReference type="Proteomes" id="UP000094828">
    <property type="component" value="Unassembled WGS sequence"/>
</dbReference>
<dbReference type="InterPro" id="IPR000037">
    <property type="entry name" value="SsrA-bd_prot"/>
</dbReference>
<comment type="similarity">
    <text evidence="3">Belongs to the SmpB family.</text>
</comment>
<dbReference type="PANTHER" id="PTHR30308:SF2">
    <property type="entry name" value="SSRA-BINDING PROTEIN"/>
    <property type="match status" value="1"/>
</dbReference>
<dbReference type="GO" id="GO:0070929">
    <property type="term" value="P:trans-translation"/>
    <property type="evidence" value="ECO:0007669"/>
    <property type="project" value="UniProtKB-UniRule"/>
</dbReference>
<dbReference type="EMBL" id="LYDR01000030">
    <property type="protein sequence ID" value="ODA36021.1"/>
    <property type="molecule type" value="Genomic_DNA"/>
</dbReference>
<dbReference type="Pfam" id="PF01668">
    <property type="entry name" value="SmpB"/>
    <property type="match status" value="1"/>
</dbReference>
<evidence type="ECO:0000313" key="4">
    <source>
        <dbReference type="EMBL" id="ODA36021.1"/>
    </source>
</evidence>
<evidence type="ECO:0000256" key="3">
    <source>
        <dbReference type="HAMAP-Rule" id="MF_00023"/>
    </source>
</evidence>
<keyword evidence="1 3" id="KW-0963">Cytoplasm</keyword>
<gene>
    <name evidence="3" type="primary">smpB</name>
    <name evidence="4" type="ORF">A6X21_02525</name>
</gene>
<keyword evidence="5" id="KW-1185">Reference proteome</keyword>
<dbReference type="SUPFAM" id="SSF74982">
    <property type="entry name" value="Small protein B (SmpB)"/>
    <property type="match status" value="1"/>
</dbReference>
<keyword evidence="2 3" id="KW-0694">RNA-binding</keyword>
<protein>
    <recommendedName>
        <fullName evidence="3">SsrA-binding protein</fullName>
    </recommendedName>
    <alternativeName>
        <fullName evidence="3">Small protein B</fullName>
    </alternativeName>
</protein>
<dbReference type="RefSeq" id="WP_013112410.1">
    <property type="nucleotide sequence ID" value="NZ_LYDR01000030.1"/>
</dbReference>
<comment type="subcellular location">
    <subcellularLocation>
        <location evidence="3">Cytoplasm</location>
    </subcellularLocation>
    <text evidence="3">The tmRNA-SmpB complex associates with stalled 70S ribosomes.</text>
</comment>
<dbReference type="InterPro" id="IPR023620">
    <property type="entry name" value="SmpB"/>
</dbReference>
<dbReference type="AlphaFoldDB" id="A0A1C3ES28"/>
<dbReference type="HAMAP" id="MF_00023">
    <property type="entry name" value="SmpB"/>
    <property type="match status" value="1"/>
</dbReference>
<name>A0A1C3ES28_9PLAN</name>
<evidence type="ECO:0000256" key="1">
    <source>
        <dbReference type="ARBA" id="ARBA00022490"/>
    </source>
</evidence>
<comment type="function">
    <text evidence="3">Required for rescue of stalled ribosomes mediated by trans-translation. Binds to transfer-messenger RNA (tmRNA), required for stable association of tmRNA with ribosomes. tmRNA and SmpB together mimic tRNA shape, replacing the anticodon stem-loop with SmpB. tmRNA is encoded by the ssrA gene; the 2 termini fold to resemble tRNA(Ala) and it encodes a 'tag peptide', a short internal open reading frame. During trans-translation Ala-aminoacylated tmRNA acts like a tRNA, entering the A-site of stalled ribosomes, displacing the stalled mRNA. The ribosome then switches to translate the ORF on the tmRNA; the nascent peptide is terminated with the 'tag peptide' encoded by the tmRNA and targeted for degradation. The ribosome is freed to recommence translation, which seems to be the essential function of trans-translation.</text>
</comment>